<dbReference type="OrthoDB" id="9803381at2"/>
<name>A0A1G7R3X9_9RHOB</name>
<feature type="transmembrane region" description="Helical" evidence="7">
    <location>
        <begin position="255"/>
        <end position="283"/>
    </location>
</feature>
<dbReference type="EMBL" id="FNBL01000011">
    <property type="protein sequence ID" value="SDG05414.1"/>
    <property type="molecule type" value="Genomic_DNA"/>
</dbReference>
<dbReference type="InterPro" id="IPR018076">
    <property type="entry name" value="T2SS_GspF_dom"/>
</dbReference>
<dbReference type="Pfam" id="PF00482">
    <property type="entry name" value="T2SSF"/>
    <property type="match status" value="1"/>
</dbReference>
<gene>
    <name evidence="9" type="ORF">SAMN04488117_1119</name>
</gene>
<reference evidence="9 10" key="1">
    <citation type="submission" date="2016-10" db="EMBL/GenBank/DDBJ databases">
        <authorList>
            <person name="de Groot N.N."/>
        </authorList>
    </citation>
    <scope>NUCLEOTIDE SEQUENCE [LARGE SCALE GENOMIC DNA]</scope>
    <source>
        <strain evidence="9 10">DSM 27375</strain>
    </source>
</reference>
<proteinExistence type="predicted"/>
<dbReference type="AlphaFoldDB" id="A0A1G7R3X9"/>
<evidence type="ECO:0000256" key="7">
    <source>
        <dbReference type="SAM" id="Phobius"/>
    </source>
</evidence>
<dbReference type="PANTHER" id="PTHR35007:SF1">
    <property type="entry name" value="PILUS ASSEMBLY PROTEIN"/>
    <property type="match status" value="1"/>
</dbReference>
<dbReference type="Gene3D" id="1.20.81.30">
    <property type="entry name" value="Type II secretion system (T2SS), domain F"/>
    <property type="match status" value="1"/>
</dbReference>
<evidence type="ECO:0000256" key="2">
    <source>
        <dbReference type="ARBA" id="ARBA00022475"/>
    </source>
</evidence>
<evidence type="ECO:0000256" key="6">
    <source>
        <dbReference type="SAM" id="Coils"/>
    </source>
</evidence>
<evidence type="ECO:0000256" key="4">
    <source>
        <dbReference type="ARBA" id="ARBA00022989"/>
    </source>
</evidence>
<feature type="transmembrane region" description="Helical" evidence="7">
    <location>
        <begin position="6"/>
        <end position="26"/>
    </location>
</feature>
<dbReference type="RefSeq" id="WP_074646302.1">
    <property type="nucleotide sequence ID" value="NZ_FNBL01000011.1"/>
</dbReference>
<sequence length="323" mass="34842">MIASAVLFLLIFTACLTIGTVGLMLTDRSRRIRRARLVRYSADHPGATSELVRKRVSQTTNTVAQAALKQRQAGIQGLLQRRVREAGLTMSPLSSLLVMGLIAALTSVGLAMATPLSKPLVGLISFGSGWIVLNAVFDVLKARRIGRFTEALPDCLDVFARGLRAGQPLSEALGLVASHASGIAQEEFLRCRDEHRVGRPLDETLASMADRIATPEARFIAVATNLQAETGGNLVETLENLAVLLRDRRKLRKKAAALSAETRVSAVILSSLPFGIGLIIFMFNPGYLAPLIQDPRGLLLTTVGVLSLCLGIFSMYKLSRIDV</sequence>
<feature type="transmembrane region" description="Helical" evidence="7">
    <location>
        <begin position="120"/>
        <end position="140"/>
    </location>
</feature>
<feature type="domain" description="Type II secretion system protein GspF" evidence="8">
    <location>
        <begin position="156"/>
        <end position="280"/>
    </location>
</feature>
<keyword evidence="3 7" id="KW-0812">Transmembrane</keyword>
<keyword evidence="6" id="KW-0175">Coiled coil</keyword>
<organism evidence="9 10">
    <name type="scientific">Celeribacter baekdonensis</name>
    <dbReference type="NCBI Taxonomy" id="875171"/>
    <lineage>
        <taxon>Bacteria</taxon>
        <taxon>Pseudomonadati</taxon>
        <taxon>Pseudomonadota</taxon>
        <taxon>Alphaproteobacteria</taxon>
        <taxon>Rhodobacterales</taxon>
        <taxon>Roseobacteraceae</taxon>
        <taxon>Celeribacter</taxon>
    </lineage>
</organism>
<protein>
    <submittedName>
        <fullName evidence="9">Tight adherence protein B</fullName>
    </submittedName>
</protein>
<dbReference type="GO" id="GO:0005886">
    <property type="term" value="C:plasma membrane"/>
    <property type="evidence" value="ECO:0007669"/>
    <property type="project" value="UniProtKB-SubCell"/>
</dbReference>
<evidence type="ECO:0000256" key="5">
    <source>
        <dbReference type="ARBA" id="ARBA00023136"/>
    </source>
</evidence>
<feature type="coiled-coil region" evidence="6">
    <location>
        <begin position="234"/>
        <end position="261"/>
    </location>
</feature>
<evidence type="ECO:0000259" key="8">
    <source>
        <dbReference type="Pfam" id="PF00482"/>
    </source>
</evidence>
<accession>A0A1G7R3X9</accession>
<evidence type="ECO:0000256" key="1">
    <source>
        <dbReference type="ARBA" id="ARBA00004651"/>
    </source>
</evidence>
<keyword evidence="5 7" id="KW-0472">Membrane</keyword>
<evidence type="ECO:0000256" key="3">
    <source>
        <dbReference type="ARBA" id="ARBA00022692"/>
    </source>
</evidence>
<evidence type="ECO:0000313" key="10">
    <source>
        <dbReference type="Proteomes" id="UP000182284"/>
    </source>
</evidence>
<feature type="transmembrane region" description="Helical" evidence="7">
    <location>
        <begin position="298"/>
        <end position="316"/>
    </location>
</feature>
<dbReference type="InterPro" id="IPR042094">
    <property type="entry name" value="T2SS_GspF_sf"/>
</dbReference>
<keyword evidence="2" id="KW-1003">Cell membrane</keyword>
<dbReference type="Proteomes" id="UP000182284">
    <property type="component" value="Unassembled WGS sequence"/>
</dbReference>
<evidence type="ECO:0000313" key="9">
    <source>
        <dbReference type="EMBL" id="SDG05414.1"/>
    </source>
</evidence>
<feature type="transmembrane region" description="Helical" evidence="7">
    <location>
        <begin position="90"/>
        <end position="114"/>
    </location>
</feature>
<dbReference type="PANTHER" id="PTHR35007">
    <property type="entry name" value="INTEGRAL MEMBRANE PROTEIN-RELATED"/>
    <property type="match status" value="1"/>
</dbReference>
<comment type="subcellular location">
    <subcellularLocation>
        <location evidence="1">Cell membrane</location>
        <topology evidence="1">Multi-pass membrane protein</topology>
    </subcellularLocation>
</comment>
<keyword evidence="4 7" id="KW-1133">Transmembrane helix</keyword>